<dbReference type="PANTHER" id="PTHR15020:SF50">
    <property type="entry name" value="UPF0659 PROTEIN YMR090W"/>
    <property type="match status" value="1"/>
</dbReference>
<dbReference type="PANTHER" id="PTHR15020">
    <property type="entry name" value="FLAVIN REDUCTASE-RELATED"/>
    <property type="match status" value="1"/>
</dbReference>
<keyword evidence="3" id="KW-1185">Reference proteome</keyword>
<dbReference type="Proteomes" id="UP000219612">
    <property type="component" value="Unassembled WGS sequence"/>
</dbReference>
<dbReference type="SUPFAM" id="SSF51735">
    <property type="entry name" value="NAD(P)-binding Rossmann-fold domains"/>
    <property type="match status" value="1"/>
</dbReference>
<dbReference type="InterPro" id="IPR016040">
    <property type="entry name" value="NAD(P)-bd_dom"/>
</dbReference>
<name>A0A285IYK1_9ACTN</name>
<accession>A0A285IYK1</accession>
<organism evidence="2 3">
    <name type="scientific">Paractinoplanes atraurantiacus</name>
    <dbReference type="NCBI Taxonomy" id="1036182"/>
    <lineage>
        <taxon>Bacteria</taxon>
        <taxon>Bacillati</taxon>
        <taxon>Actinomycetota</taxon>
        <taxon>Actinomycetes</taxon>
        <taxon>Micromonosporales</taxon>
        <taxon>Micromonosporaceae</taxon>
        <taxon>Paractinoplanes</taxon>
    </lineage>
</organism>
<dbReference type="AlphaFoldDB" id="A0A285IYK1"/>
<reference evidence="2 3" key="1">
    <citation type="submission" date="2017-09" db="EMBL/GenBank/DDBJ databases">
        <authorList>
            <person name="Ehlers B."/>
            <person name="Leendertz F.H."/>
        </authorList>
    </citation>
    <scope>NUCLEOTIDE SEQUENCE [LARGE SCALE GENOMIC DNA]</scope>
    <source>
        <strain evidence="2 3">CGMCC 4.6857</strain>
    </source>
</reference>
<dbReference type="RefSeq" id="WP_097323041.1">
    <property type="nucleotide sequence ID" value="NZ_OBDY01000013.1"/>
</dbReference>
<dbReference type="OrthoDB" id="3763081at2"/>
<evidence type="ECO:0000313" key="2">
    <source>
        <dbReference type="EMBL" id="SNY53129.1"/>
    </source>
</evidence>
<evidence type="ECO:0000259" key="1">
    <source>
        <dbReference type="Pfam" id="PF13460"/>
    </source>
</evidence>
<protein>
    <recommendedName>
        <fullName evidence="1">NAD(P)-binding domain-containing protein</fullName>
    </recommendedName>
</protein>
<gene>
    <name evidence="2" type="ORF">SAMN05421748_113189</name>
</gene>
<dbReference type="EMBL" id="OBDY01000013">
    <property type="protein sequence ID" value="SNY53129.1"/>
    <property type="molecule type" value="Genomic_DNA"/>
</dbReference>
<dbReference type="Gene3D" id="3.40.50.720">
    <property type="entry name" value="NAD(P)-binding Rossmann-like Domain"/>
    <property type="match status" value="1"/>
</dbReference>
<evidence type="ECO:0000313" key="3">
    <source>
        <dbReference type="Proteomes" id="UP000219612"/>
    </source>
</evidence>
<sequence length="202" mass="19994">MRIAVLGATGAVGSLLVEAGLARGVQVTALARDPARVRARPGLTAVAADVYDPASIVRAVEGADVLVSGLGMTKGDLPGVLTAGAKAVVASAVGRIVWLGAYGTGPSAAAAGALTRGLLGLVMRAEIPDKVAADAAILSAGGTVFHVGPMTGGPPAHRTLPLEDAPRRLFPARVSRAAVVGAMTGEALDPRFAGRLVVALNG</sequence>
<dbReference type="InterPro" id="IPR036291">
    <property type="entry name" value="NAD(P)-bd_dom_sf"/>
</dbReference>
<dbReference type="Pfam" id="PF13460">
    <property type="entry name" value="NAD_binding_10"/>
    <property type="match status" value="1"/>
</dbReference>
<feature type="domain" description="NAD(P)-binding" evidence="1">
    <location>
        <begin position="7"/>
        <end position="147"/>
    </location>
</feature>
<proteinExistence type="predicted"/>